<evidence type="ECO:0000256" key="4">
    <source>
        <dbReference type="ARBA" id="ARBA00023125"/>
    </source>
</evidence>
<dbReference type="InterPro" id="IPR038441">
    <property type="entry name" value="THAP_Znf_sf"/>
</dbReference>
<dbReference type="EMBL" id="VUJU01003931">
    <property type="protein sequence ID" value="KAF0756144.1"/>
    <property type="molecule type" value="Genomic_DNA"/>
</dbReference>
<dbReference type="GO" id="GO:0003677">
    <property type="term" value="F:DNA binding"/>
    <property type="evidence" value="ECO:0007669"/>
    <property type="project" value="UniProtKB-UniRule"/>
</dbReference>
<dbReference type="Gene3D" id="6.20.210.20">
    <property type="entry name" value="THAP domain"/>
    <property type="match status" value="1"/>
</dbReference>
<keyword evidence="8" id="KW-1185">Reference proteome</keyword>
<evidence type="ECO:0000256" key="3">
    <source>
        <dbReference type="ARBA" id="ARBA00022833"/>
    </source>
</evidence>
<sequence>MGRLCSVINCSTRNSKVTTERVTLFYVTKDDYLKSQWINVVCAVNSRETNVKFVCAKHFKTEDIKRTYYGSENLGSEVNNADVE</sequence>
<evidence type="ECO:0000313" key="7">
    <source>
        <dbReference type="EMBL" id="KAF0756144.1"/>
    </source>
</evidence>
<dbReference type="GO" id="GO:0008270">
    <property type="term" value="F:zinc ion binding"/>
    <property type="evidence" value="ECO:0007669"/>
    <property type="project" value="UniProtKB-KW"/>
</dbReference>
<keyword evidence="4 5" id="KW-0238">DNA-binding</keyword>
<gene>
    <name evidence="7" type="ORF">FWK35_00016094</name>
</gene>
<proteinExistence type="predicted"/>
<dbReference type="OrthoDB" id="6579789at2759"/>
<reference evidence="7 8" key="1">
    <citation type="submission" date="2019-08" db="EMBL/GenBank/DDBJ databases">
        <title>Whole genome of Aphis craccivora.</title>
        <authorList>
            <person name="Voronova N.V."/>
            <person name="Shulinski R.S."/>
            <person name="Bandarenka Y.V."/>
            <person name="Zhorov D.G."/>
            <person name="Warner D."/>
        </authorList>
    </citation>
    <scope>NUCLEOTIDE SEQUENCE [LARGE SCALE GENOMIC DNA]</scope>
    <source>
        <strain evidence="7">180601</strain>
        <tissue evidence="7">Whole Body</tissue>
    </source>
</reference>
<organism evidence="7 8">
    <name type="scientific">Aphis craccivora</name>
    <name type="common">Cowpea aphid</name>
    <dbReference type="NCBI Taxonomy" id="307492"/>
    <lineage>
        <taxon>Eukaryota</taxon>
        <taxon>Metazoa</taxon>
        <taxon>Ecdysozoa</taxon>
        <taxon>Arthropoda</taxon>
        <taxon>Hexapoda</taxon>
        <taxon>Insecta</taxon>
        <taxon>Pterygota</taxon>
        <taxon>Neoptera</taxon>
        <taxon>Paraneoptera</taxon>
        <taxon>Hemiptera</taxon>
        <taxon>Sternorrhyncha</taxon>
        <taxon>Aphidomorpha</taxon>
        <taxon>Aphidoidea</taxon>
        <taxon>Aphididae</taxon>
        <taxon>Aphidini</taxon>
        <taxon>Aphis</taxon>
        <taxon>Aphis</taxon>
    </lineage>
</organism>
<dbReference type="PROSITE" id="PS50950">
    <property type="entry name" value="ZF_THAP"/>
    <property type="match status" value="1"/>
</dbReference>
<comment type="caution">
    <text evidence="7">The sequence shown here is derived from an EMBL/GenBank/DDBJ whole genome shotgun (WGS) entry which is preliminary data.</text>
</comment>
<evidence type="ECO:0000259" key="6">
    <source>
        <dbReference type="PROSITE" id="PS50950"/>
    </source>
</evidence>
<feature type="domain" description="THAP-type" evidence="6">
    <location>
        <begin position="1"/>
        <end position="84"/>
    </location>
</feature>
<keyword evidence="1" id="KW-0479">Metal-binding</keyword>
<keyword evidence="2 5" id="KW-0863">Zinc-finger</keyword>
<evidence type="ECO:0000256" key="5">
    <source>
        <dbReference type="PROSITE-ProRule" id="PRU00309"/>
    </source>
</evidence>
<keyword evidence="3" id="KW-0862">Zinc</keyword>
<evidence type="ECO:0000256" key="1">
    <source>
        <dbReference type="ARBA" id="ARBA00022723"/>
    </source>
</evidence>
<dbReference type="InterPro" id="IPR006612">
    <property type="entry name" value="THAP_Znf"/>
</dbReference>
<evidence type="ECO:0000313" key="8">
    <source>
        <dbReference type="Proteomes" id="UP000478052"/>
    </source>
</evidence>
<evidence type="ECO:0000256" key="2">
    <source>
        <dbReference type="ARBA" id="ARBA00022771"/>
    </source>
</evidence>
<dbReference type="Proteomes" id="UP000478052">
    <property type="component" value="Unassembled WGS sequence"/>
</dbReference>
<name>A0A6G0YIB8_APHCR</name>
<protein>
    <submittedName>
        <fullName evidence="7">THAP-type domain-containing protein</fullName>
    </submittedName>
</protein>
<dbReference type="AlphaFoldDB" id="A0A6G0YIB8"/>
<dbReference type="Pfam" id="PF05485">
    <property type="entry name" value="THAP"/>
    <property type="match status" value="1"/>
</dbReference>
<accession>A0A6G0YIB8</accession>
<dbReference type="SUPFAM" id="SSF57716">
    <property type="entry name" value="Glucocorticoid receptor-like (DNA-binding domain)"/>
    <property type="match status" value="1"/>
</dbReference>